<keyword evidence="5 9" id="KW-0812">Transmembrane</keyword>
<keyword evidence="4" id="KW-1003">Cell membrane</keyword>
<sequence>MKQYKLICVYGFAIFAMFFGSGNLVFPLHLGQQVGKNWFLGFLGLFVTGIVLPFLGLFVIKLHKGNYRSFFAEGGKVAGLILPLFTLSLLGSFGVVPRCITVAHGGMDYLFPGLSLTMFSLIFCGLTYILCLKDNIMIDLIGKFISPIKLTALGILIVVGIIYSPQISSEKPAISAFSDGVFMGYQTMDLFAAFFFSSLIFNRIKSILPETNDNRIIIKAALSPSIAGALMLAIVYLGFVFLGAHYGDLIQNVEPELMLPTIATYALNPSAAFIIGIAIIVSCLTTAVALNNIYARYLVDTLKLKPSYFPIMLAGTTAISFFISLLDFKGIAAFLAPALEVSYPGLIALTILSIFIKDRKILKMSVFYTITVIMIAIKIME</sequence>
<dbReference type="GO" id="GO:0015188">
    <property type="term" value="F:L-isoleucine transmembrane transporter activity"/>
    <property type="evidence" value="ECO:0007669"/>
    <property type="project" value="TreeGrafter"/>
</dbReference>
<dbReference type="RefSeq" id="WP_350332363.1">
    <property type="nucleotide sequence ID" value="NZ_CP054719.1"/>
</dbReference>
<keyword evidence="8 9" id="KW-0472">Membrane</keyword>
<dbReference type="GO" id="GO:0005304">
    <property type="term" value="F:L-valine transmembrane transporter activity"/>
    <property type="evidence" value="ECO:0007669"/>
    <property type="project" value="TreeGrafter"/>
</dbReference>
<evidence type="ECO:0000256" key="7">
    <source>
        <dbReference type="ARBA" id="ARBA00022989"/>
    </source>
</evidence>
<dbReference type="AlphaFoldDB" id="A0A7L9RSM6"/>
<organism evidence="10 11">
    <name type="scientific">Candidatus Bodocaedibacter vickermanii</name>
    <dbReference type="NCBI Taxonomy" id="2741701"/>
    <lineage>
        <taxon>Bacteria</taxon>
        <taxon>Pseudomonadati</taxon>
        <taxon>Pseudomonadota</taxon>
        <taxon>Alphaproteobacteria</taxon>
        <taxon>Holosporales</taxon>
        <taxon>Candidatus Paracaedibacteraceae</taxon>
        <taxon>Candidatus Bodocaedibacter</taxon>
    </lineage>
</organism>
<reference evidence="10 11" key="1">
    <citation type="submission" date="2020-06" db="EMBL/GenBank/DDBJ databases">
        <title>The endosymbiont of the kinetoplastid Bodo saltans is a Paracaedibacter-like alpha-proteobacterium possessing a putative toxin-antitoxin system.</title>
        <authorList>
            <person name="Midha S."/>
            <person name="Rigden D.J."/>
            <person name="Siozios S."/>
            <person name="Hurst G.D.D."/>
            <person name="Jackson A.P."/>
        </authorList>
    </citation>
    <scope>NUCLEOTIDE SEQUENCE [LARGE SCALE GENOMIC DNA]</scope>
    <source>
        <strain evidence="10">Lake Konstanz</strain>
    </source>
</reference>
<dbReference type="GO" id="GO:0015190">
    <property type="term" value="F:L-leucine transmembrane transporter activity"/>
    <property type="evidence" value="ECO:0007669"/>
    <property type="project" value="TreeGrafter"/>
</dbReference>
<evidence type="ECO:0000256" key="9">
    <source>
        <dbReference type="RuleBase" id="RU362122"/>
    </source>
</evidence>
<dbReference type="GO" id="GO:0015818">
    <property type="term" value="P:isoleucine transport"/>
    <property type="evidence" value="ECO:0007669"/>
    <property type="project" value="TreeGrafter"/>
</dbReference>
<feature type="transmembrane region" description="Helical" evidence="9">
    <location>
        <begin position="331"/>
        <end position="354"/>
    </location>
</feature>
<feature type="transmembrane region" description="Helical" evidence="9">
    <location>
        <begin position="307"/>
        <end position="325"/>
    </location>
</feature>
<evidence type="ECO:0000256" key="6">
    <source>
        <dbReference type="ARBA" id="ARBA00022970"/>
    </source>
</evidence>
<dbReference type="EMBL" id="CP054719">
    <property type="protein sequence ID" value="QOL19613.1"/>
    <property type="molecule type" value="Genomic_DNA"/>
</dbReference>
<comment type="similarity">
    <text evidence="2 9">Belongs to the branched chain amino acid transporter family.</text>
</comment>
<comment type="caution">
    <text evidence="9">Lacks conserved residue(s) required for the propagation of feature annotation.</text>
</comment>
<protein>
    <recommendedName>
        <fullName evidence="9">Branched-chain amino acid transport system carrier protein</fullName>
    </recommendedName>
</protein>
<keyword evidence="3 9" id="KW-0813">Transport</keyword>
<evidence type="ECO:0000256" key="5">
    <source>
        <dbReference type="ARBA" id="ARBA00022692"/>
    </source>
</evidence>
<feature type="transmembrane region" description="Helical" evidence="9">
    <location>
        <begin position="144"/>
        <end position="163"/>
    </location>
</feature>
<evidence type="ECO:0000313" key="11">
    <source>
        <dbReference type="Proteomes" id="UP000594001"/>
    </source>
</evidence>
<evidence type="ECO:0000256" key="8">
    <source>
        <dbReference type="ARBA" id="ARBA00023136"/>
    </source>
</evidence>
<evidence type="ECO:0000313" key="10">
    <source>
        <dbReference type="EMBL" id="QOL19613.1"/>
    </source>
</evidence>
<proteinExistence type="inferred from homology"/>
<feature type="transmembrane region" description="Helical" evidence="9">
    <location>
        <begin position="262"/>
        <end position="295"/>
    </location>
</feature>
<dbReference type="KEGG" id="pbal:CPBP_00377"/>
<feature type="transmembrane region" description="Helical" evidence="9">
    <location>
        <begin position="109"/>
        <end position="132"/>
    </location>
</feature>
<dbReference type="Proteomes" id="UP000594001">
    <property type="component" value="Chromosome"/>
</dbReference>
<comment type="function">
    <text evidence="9">Component of the transport system for branched-chain amino acids.</text>
</comment>
<keyword evidence="7 9" id="KW-1133">Transmembrane helix</keyword>
<feature type="transmembrane region" description="Helical" evidence="9">
    <location>
        <begin position="38"/>
        <end position="60"/>
    </location>
</feature>
<keyword evidence="11" id="KW-1185">Reference proteome</keyword>
<evidence type="ECO:0000256" key="4">
    <source>
        <dbReference type="ARBA" id="ARBA00022475"/>
    </source>
</evidence>
<dbReference type="InterPro" id="IPR004685">
    <property type="entry name" value="Brnchd-chn_aa_trnsp_Livcs"/>
</dbReference>
<dbReference type="Pfam" id="PF05525">
    <property type="entry name" value="Branch_AA_trans"/>
    <property type="match status" value="1"/>
</dbReference>
<evidence type="ECO:0000256" key="3">
    <source>
        <dbReference type="ARBA" id="ARBA00022448"/>
    </source>
</evidence>
<evidence type="ECO:0000256" key="2">
    <source>
        <dbReference type="ARBA" id="ARBA00008540"/>
    </source>
</evidence>
<feature type="transmembrane region" description="Helical" evidence="9">
    <location>
        <begin position="361"/>
        <end position="380"/>
    </location>
</feature>
<name>A0A7L9RSM6_9PROT</name>
<keyword evidence="6 9" id="KW-0029">Amino-acid transport</keyword>
<feature type="transmembrane region" description="Helical" evidence="9">
    <location>
        <begin position="183"/>
        <end position="204"/>
    </location>
</feature>
<dbReference type="GO" id="GO:0015820">
    <property type="term" value="P:L-leucine transport"/>
    <property type="evidence" value="ECO:0007669"/>
    <property type="project" value="TreeGrafter"/>
</dbReference>
<dbReference type="PANTHER" id="PTHR30588:SF0">
    <property type="entry name" value="BRANCHED-CHAIN AMINO ACID PERMEASE BRNQ"/>
    <property type="match status" value="1"/>
</dbReference>
<accession>A0A7L9RSM6</accession>
<evidence type="ECO:0000256" key="1">
    <source>
        <dbReference type="ARBA" id="ARBA00004651"/>
    </source>
</evidence>
<feature type="transmembrane region" description="Helical" evidence="9">
    <location>
        <begin position="216"/>
        <end position="242"/>
    </location>
</feature>
<feature type="transmembrane region" description="Helical" evidence="9">
    <location>
        <begin position="7"/>
        <end position="26"/>
    </location>
</feature>
<dbReference type="PANTHER" id="PTHR30588">
    <property type="entry name" value="BRANCHED-CHAIN AMINO ACID TRANSPORT SYSTEM 2 CARRIER PROTEIN"/>
    <property type="match status" value="1"/>
</dbReference>
<gene>
    <name evidence="10" type="primary">brnQ</name>
    <name evidence="10" type="ORF">CPBP_00377</name>
</gene>
<dbReference type="GO" id="GO:0005886">
    <property type="term" value="C:plasma membrane"/>
    <property type="evidence" value="ECO:0007669"/>
    <property type="project" value="UniProtKB-SubCell"/>
</dbReference>
<feature type="transmembrane region" description="Helical" evidence="9">
    <location>
        <begin position="80"/>
        <end position="103"/>
    </location>
</feature>
<comment type="subcellular location">
    <subcellularLocation>
        <location evidence="9">Cell inner membrane</location>
        <topology evidence="9">Multi-pass membrane protein</topology>
    </subcellularLocation>
    <subcellularLocation>
        <location evidence="1">Cell membrane</location>
        <topology evidence="1">Multi-pass membrane protein</topology>
    </subcellularLocation>
</comment>